<evidence type="ECO:0008006" key="3">
    <source>
        <dbReference type="Google" id="ProtNLM"/>
    </source>
</evidence>
<proteinExistence type="predicted"/>
<gene>
    <name evidence="1" type="ORF">M9Y10_031471</name>
</gene>
<dbReference type="SUPFAM" id="SSF48403">
    <property type="entry name" value="Ankyrin repeat"/>
    <property type="match status" value="1"/>
</dbReference>
<dbReference type="EMBL" id="JAPFFF010000050">
    <property type="protein sequence ID" value="KAK8839766.1"/>
    <property type="molecule type" value="Genomic_DNA"/>
</dbReference>
<evidence type="ECO:0000313" key="1">
    <source>
        <dbReference type="EMBL" id="KAK8839766.1"/>
    </source>
</evidence>
<name>A0ABR2H1R3_9EUKA</name>
<comment type="caution">
    <text evidence="1">The sequence shown here is derived from an EMBL/GenBank/DDBJ whole genome shotgun (WGS) entry which is preliminary data.</text>
</comment>
<keyword evidence="2" id="KW-1185">Reference proteome</keyword>
<dbReference type="InterPro" id="IPR036770">
    <property type="entry name" value="Ankyrin_rpt-contain_sf"/>
</dbReference>
<reference evidence="1 2" key="1">
    <citation type="submission" date="2024-04" db="EMBL/GenBank/DDBJ databases">
        <title>Tritrichomonas musculus Genome.</title>
        <authorList>
            <person name="Alves-Ferreira E."/>
            <person name="Grigg M."/>
            <person name="Lorenzi H."/>
            <person name="Galac M."/>
        </authorList>
    </citation>
    <scope>NUCLEOTIDE SEQUENCE [LARGE SCALE GENOMIC DNA]</scope>
    <source>
        <strain evidence="1 2">EAF2021</strain>
    </source>
</reference>
<organism evidence="1 2">
    <name type="scientific">Tritrichomonas musculus</name>
    <dbReference type="NCBI Taxonomy" id="1915356"/>
    <lineage>
        <taxon>Eukaryota</taxon>
        <taxon>Metamonada</taxon>
        <taxon>Parabasalia</taxon>
        <taxon>Tritrichomonadida</taxon>
        <taxon>Tritrichomonadidae</taxon>
        <taxon>Tritrichomonas</taxon>
    </lineage>
</organism>
<accession>A0ABR2H1R3</accession>
<evidence type="ECO:0000313" key="2">
    <source>
        <dbReference type="Proteomes" id="UP001470230"/>
    </source>
</evidence>
<dbReference type="Proteomes" id="UP001470230">
    <property type="component" value="Unassembled WGS sequence"/>
</dbReference>
<sequence>MFELSKSNKLMLLFLISNQIIIVDEDIANRMIVMENKNHTEYCLFFYPEIKQFIDKEEQDFLEYKLSQYNLDNLDDLINKRQNGENDSYISSLIQNDFVEEFVSYYNRANFSLSSLIKQSIFETNPLLIKDSPSLIEYAAFFGSIQIFQFLKYNEVELTPSLWIYAIHSNNPELIHILEENNINPPDVDYVKCFIESIKCHHNNIGNYILENYLNSMNENQYSDIVIKSIFRFHNYSYFLYNLNTNNIFYYLSKYGYSYLLNLFLETKHDLINQIVISNEFFFLNHVQKQIVFIIF</sequence>
<protein>
    <recommendedName>
        <fullName evidence="3">DUF3447 domain-containing protein</fullName>
    </recommendedName>
</protein>